<organism evidence="2 3">
    <name type="scientific">Orchesella cincta</name>
    <name type="common">Springtail</name>
    <name type="synonym">Podura cincta</name>
    <dbReference type="NCBI Taxonomy" id="48709"/>
    <lineage>
        <taxon>Eukaryota</taxon>
        <taxon>Metazoa</taxon>
        <taxon>Ecdysozoa</taxon>
        <taxon>Arthropoda</taxon>
        <taxon>Hexapoda</taxon>
        <taxon>Collembola</taxon>
        <taxon>Entomobryomorpha</taxon>
        <taxon>Entomobryoidea</taxon>
        <taxon>Orchesellidae</taxon>
        <taxon>Orchesellinae</taxon>
        <taxon>Orchesella</taxon>
    </lineage>
</organism>
<evidence type="ECO:0000256" key="1">
    <source>
        <dbReference type="SAM" id="Coils"/>
    </source>
</evidence>
<dbReference type="EMBL" id="LJIJ01000395">
    <property type="protein sequence ID" value="ODM97921.1"/>
    <property type="molecule type" value="Genomic_DNA"/>
</dbReference>
<sequence>MNHCRQFLQFISKTIKYNKSQVEMDDGERMENILLALTNCNCSISTNSELTAEEIRAKRSLRSLEHQETRIIKLENDLAGNTELMQDLEANHLGLLGVHKYQAEVQDLQKQLIKLQEIQYLTEFTNVWNEQCSKHGVNYEDQDAHPPVVPSKVVERQSSSFSDPIGKPLTKEKDISEVALSGSLSSLVTLLEFIKRPSVTQSQDSDKSKINALSRLDMKSQPKLNKKSQPLICESCEENNTYDNDRENITMLRNALNLHRNSIESLSNEVTYLRNERAELVTYLNSLLEWKKNVEGAFSFASPTNTEETTEIELKSVDSPFTKNYIRTRKQKRLTLHHSEANGMEKGELEERAHKLWATARKFFTPDQTNYILTAPYPSEELESESGESAEEF</sequence>
<name>A0A1D2MYA5_ORCCI</name>
<accession>A0A1D2MYA5</accession>
<keyword evidence="1" id="KW-0175">Coiled coil</keyword>
<dbReference type="AlphaFoldDB" id="A0A1D2MYA5"/>
<evidence type="ECO:0000313" key="2">
    <source>
        <dbReference type="EMBL" id="ODM97921.1"/>
    </source>
</evidence>
<feature type="coiled-coil region" evidence="1">
    <location>
        <begin position="47"/>
        <end position="118"/>
    </location>
</feature>
<keyword evidence="3" id="KW-1185">Reference proteome</keyword>
<comment type="caution">
    <text evidence="2">The sequence shown here is derived from an EMBL/GenBank/DDBJ whole genome shotgun (WGS) entry which is preliminary data.</text>
</comment>
<evidence type="ECO:0000313" key="3">
    <source>
        <dbReference type="Proteomes" id="UP000094527"/>
    </source>
</evidence>
<reference evidence="2 3" key="1">
    <citation type="journal article" date="2016" name="Genome Biol. Evol.">
        <title>Gene Family Evolution Reflects Adaptation to Soil Environmental Stressors in the Genome of the Collembolan Orchesella cincta.</title>
        <authorList>
            <person name="Faddeeva-Vakhrusheva A."/>
            <person name="Derks M.F."/>
            <person name="Anvar S.Y."/>
            <person name="Agamennone V."/>
            <person name="Suring W."/>
            <person name="Smit S."/>
            <person name="van Straalen N.M."/>
            <person name="Roelofs D."/>
        </authorList>
    </citation>
    <scope>NUCLEOTIDE SEQUENCE [LARGE SCALE GENOMIC DNA]</scope>
    <source>
        <tissue evidence="2">Mixed pool</tissue>
    </source>
</reference>
<proteinExistence type="predicted"/>
<gene>
    <name evidence="2" type="ORF">Ocin01_08769</name>
</gene>
<protein>
    <submittedName>
        <fullName evidence="2">Uncharacterized protein</fullName>
    </submittedName>
</protein>
<dbReference type="Proteomes" id="UP000094527">
    <property type="component" value="Unassembled WGS sequence"/>
</dbReference>